<sequence>MDLGRDDSSERLEHGSVLNRLLADHHIDMLPSSGHITETEQALAPDNLQQTVHLVDLMPADQKSRALASMCGLLSQKLPETSATVTNQNQESADYADKKNPTMLPLSGDEILSMPPASLLQSDSEDNSQAATLCRTGKVYPESHVPNSQTDQVAESLSHNISPLIVRRNKTVNHQNGIKREIKEDSEEKGNLHSQSLKSLLEDSDSKITAAKFEDVDASHDRCCLPPKKRNRGRPCKALSNNDNIAVALSLGNVILEASKGMSIGAKSTSGNSISTRISREPVDQQCLRRSKRDRKISVRVAEFLGAKTPLLKSAKEKESLSSVNSNTPTNEGSDATNVPVKRGRGRPRKNNFISPVNVGIKSENKDCPKPNEVHDQLSNDKDNFRVVTNGVNILGEGTSKAGFMRDLKPALDVSKSTTVGDLSIDEPKSGNNGITLADVSASRGTKSAMDTLKDSQRHQGCDSIWISKLENKYSSDDENQNDSQFVVLENHKYCCMLCGKVTECEASLQGQFEHSIGIVNHSLYSKVDISYKMFVTDKSNEVEPDSDQIDGSDSQVDDENSSCGDRSVTIKMESNSEHSENTGMILLKNINQYIVKENNKYHCTICGKIANYKANLKVHLRVHSGERPFTCEICDKAFAASNNLQRHINETHEKRRPFICETCGQGCFTMKSLAKHQIKKHGRHRKIHKDYRPHRCHQCGKRFIEPRCLRLHINRIHLGMDVKPQGDPKYSCNICGKPFFMKSWLELHMLSHTGYKPHPCDMCEKKFSLKANLKRHMLTHTGENPFPCTECTKKFKSRRALKATLDDSQE</sequence>
<evidence type="ECO:0000259" key="13">
    <source>
        <dbReference type="PROSITE" id="PS50157"/>
    </source>
</evidence>
<evidence type="ECO:0000256" key="2">
    <source>
        <dbReference type="ARBA" id="ARBA00006991"/>
    </source>
</evidence>
<dbReference type="GO" id="GO:0008270">
    <property type="term" value="F:zinc ion binding"/>
    <property type="evidence" value="ECO:0007669"/>
    <property type="project" value="UniProtKB-KW"/>
</dbReference>
<dbReference type="Gene3D" id="3.30.160.60">
    <property type="entry name" value="Classic Zinc Finger"/>
    <property type="match status" value="6"/>
</dbReference>
<dbReference type="InterPro" id="IPR013087">
    <property type="entry name" value="Znf_C2H2_type"/>
</dbReference>
<evidence type="ECO:0000256" key="9">
    <source>
        <dbReference type="ARBA" id="ARBA00023163"/>
    </source>
</evidence>
<feature type="compositionally biased region" description="Basic and acidic residues" evidence="12">
    <location>
        <begin position="363"/>
        <end position="378"/>
    </location>
</feature>
<dbReference type="FunFam" id="3.30.160.60:FF:000145">
    <property type="entry name" value="Zinc finger protein 574"/>
    <property type="match status" value="1"/>
</dbReference>
<feature type="domain" description="C2H2-type" evidence="13">
    <location>
        <begin position="695"/>
        <end position="723"/>
    </location>
</feature>
<evidence type="ECO:0000256" key="6">
    <source>
        <dbReference type="ARBA" id="ARBA00022833"/>
    </source>
</evidence>
<name>A0AAD9NID9_9ANNE</name>
<feature type="domain" description="C2H2-type" evidence="13">
    <location>
        <begin position="659"/>
        <end position="687"/>
    </location>
</feature>
<evidence type="ECO:0000256" key="3">
    <source>
        <dbReference type="ARBA" id="ARBA00022723"/>
    </source>
</evidence>
<evidence type="ECO:0000256" key="4">
    <source>
        <dbReference type="ARBA" id="ARBA00022737"/>
    </source>
</evidence>
<organism evidence="15 16">
    <name type="scientific">Paralvinella palmiformis</name>
    <dbReference type="NCBI Taxonomy" id="53620"/>
    <lineage>
        <taxon>Eukaryota</taxon>
        <taxon>Metazoa</taxon>
        <taxon>Spiralia</taxon>
        <taxon>Lophotrochozoa</taxon>
        <taxon>Annelida</taxon>
        <taxon>Polychaeta</taxon>
        <taxon>Sedentaria</taxon>
        <taxon>Canalipalpata</taxon>
        <taxon>Terebellida</taxon>
        <taxon>Terebelliformia</taxon>
        <taxon>Alvinellidae</taxon>
        <taxon>Paralvinella</taxon>
    </lineage>
</organism>
<dbReference type="PROSITE" id="PS50157">
    <property type="entry name" value="ZINC_FINGER_C2H2_2"/>
    <property type="match status" value="6"/>
</dbReference>
<reference evidence="15" key="1">
    <citation type="journal article" date="2023" name="Mol. Biol. Evol.">
        <title>Third-Generation Sequencing Reveals the Adaptive Role of the Epigenome in Three Deep-Sea Polychaetes.</title>
        <authorList>
            <person name="Perez M."/>
            <person name="Aroh O."/>
            <person name="Sun Y."/>
            <person name="Lan Y."/>
            <person name="Juniper S.K."/>
            <person name="Young C.R."/>
            <person name="Angers B."/>
            <person name="Qian P.Y."/>
        </authorList>
    </citation>
    <scope>NUCLEOTIDE SEQUENCE</scope>
    <source>
        <strain evidence="15">P08H-3</strain>
    </source>
</reference>
<dbReference type="PROSITE" id="PS00028">
    <property type="entry name" value="ZINC_FINGER_C2H2_1"/>
    <property type="match status" value="5"/>
</dbReference>
<feature type="domain" description="C2H2-type" evidence="13">
    <location>
        <begin position="630"/>
        <end position="658"/>
    </location>
</feature>
<keyword evidence="7" id="KW-0805">Transcription regulation</keyword>
<dbReference type="SMART" id="SM00355">
    <property type="entry name" value="ZnF_C2H2"/>
    <property type="match status" value="6"/>
</dbReference>
<feature type="domain" description="ERV/ALR sulfhydryl oxidase" evidence="14">
    <location>
        <begin position="731"/>
        <end position="811"/>
    </location>
</feature>
<keyword evidence="8" id="KW-0238">DNA-binding</keyword>
<keyword evidence="9" id="KW-0804">Transcription</keyword>
<dbReference type="FunFam" id="3.30.160.60:FF:000185">
    <property type="entry name" value="zinc finger protein 319"/>
    <property type="match status" value="1"/>
</dbReference>
<feature type="region of interest" description="Disordered" evidence="12">
    <location>
        <begin position="315"/>
        <end position="378"/>
    </location>
</feature>
<gene>
    <name evidence="15" type="ORF">LSH36_18g01053</name>
</gene>
<evidence type="ECO:0000256" key="12">
    <source>
        <dbReference type="SAM" id="MobiDB-lite"/>
    </source>
</evidence>
<feature type="domain" description="C2H2-type" evidence="13">
    <location>
        <begin position="602"/>
        <end position="629"/>
    </location>
</feature>
<keyword evidence="6" id="KW-0862">Zinc</keyword>
<evidence type="ECO:0000256" key="7">
    <source>
        <dbReference type="ARBA" id="ARBA00023015"/>
    </source>
</evidence>
<evidence type="ECO:0000313" key="15">
    <source>
        <dbReference type="EMBL" id="KAK2168279.1"/>
    </source>
</evidence>
<protein>
    <submittedName>
        <fullName evidence="15">Uncharacterized protein</fullName>
    </submittedName>
</protein>
<dbReference type="PROSITE" id="PS51324">
    <property type="entry name" value="ERV_ALR"/>
    <property type="match status" value="1"/>
</dbReference>
<keyword evidence="4" id="KW-0677">Repeat</keyword>
<evidence type="ECO:0000256" key="10">
    <source>
        <dbReference type="ARBA" id="ARBA00023242"/>
    </source>
</evidence>
<dbReference type="GO" id="GO:0016972">
    <property type="term" value="F:thiol oxidase activity"/>
    <property type="evidence" value="ECO:0007669"/>
    <property type="project" value="InterPro"/>
</dbReference>
<dbReference type="SUPFAM" id="SSF57667">
    <property type="entry name" value="beta-beta-alpha zinc fingers"/>
    <property type="match status" value="4"/>
</dbReference>
<keyword evidence="16" id="KW-1185">Reference proteome</keyword>
<dbReference type="EMBL" id="JAODUP010000018">
    <property type="protein sequence ID" value="KAK2168279.1"/>
    <property type="molecule type" value="Genomic_DNA"/>
</dbReference>
<dbReference type="GO" id="GO:0000981">
    <property type="term" value="F:DNA-binding transcription factor activity, RNA polymerase II-specific"/>
    <property type="evidence" value="ECO:0007669"/>
    <property type="project" value="TreeGrafter"/>
</dbReference>
<evidence type="ECO:0000256" key="5">
    <source>
        <dbReference type="ARBA" id="ARBA00022771"/>
    </source>
</evidence>
<proteinExistence type="inferred from homology"/>
<dbReference type="AlphaFoldDB" id="A0AAD9NID9"/>
<evidence type="ECO:0000259" key="14">
    <source>
        <dbReference type="PROSITE" id="PS51324"/>
    </source>
</evidence>
<dbReference type="GO" id="GO:0005634">
    <property type="term" value="C:nucleus"/>
    <property type="evidence" value="ECO:0007669"/>
    <property type="project" value="UniProtKB-SubCell"/>
</dbReference>
<evidence type="ECO:0000256" key="11">
    <source>
        <dbReference type="PROSITE-ProRule" id="PRU00042"/>
    </source>
</evidence>
<keyword evidence="3" id="KW-0479">Metal-binding</keyword>
<evidence type="ECO:0000256" key="8">
    <source>
        <dbReference type="ARBA" id="ARBA00023125"/>
    </source>
</evidence>
<keyword evidence="5 11" id="KW-0863">Zinc-finger</keyword>
<accession>A0AAD9NID9</accession>
<feature type="domain" description="C2H2-type" evidence="13">
    <location>
        <begin position="759"/>
        <end position="786"/>
    </location>
</feature>
<dbReference type="Pfam" id="PF00096">
    <property type="entry name" value="zf-C2H2"/>
    <property type="match status" value="4"/>
</dbReference>
<dbReference type="GO" id="GO:0000977">
    <property type="term" value="F:RNA polymerase II transcription regulatory region sequence-specific DNA binding"/>
    <property type="evidence" value="ECO:0007669"/>
    <property type="project" value="TreeGrafter"/>
</dbReference>
<evidence type="ECO:0000313" key="16">
    <source>
        <dbReference type="Proteomes" id="UP001208570"/>
    </source>
</evidence>
<feature type="domain" description="C2H2-type" evidence="13">
    <location>
        <begin position="731"/>
        <end position="758"/>
    </location>
</feature>
<comment type="subcellular location">
    <subcellularLocation>
        <location evidence="1">Nucleus</location>
    </subcellularLocation>
</comment>
<feature type="compositionally biased region" description="Acidic residues" evidence="12">
    <location>
        <begin position="543"/>
        <end position="561"/>
    </location>
</feature>
<dbReference type="InterPro" id="IPR036236">
    <property type="entry name" value="Znf_C2H2_sf"/>
</dbReference>
<comment type="caution">
    <text evidence="15">The sequence shown here is derived from an EMBL/GenBank/DDBJ whole genome shotgun (WGS) entry which is preliminary data.</text>
</comment>
<comment type="similarity">
    <text evidence="2">Belongs to the krueppel C2H2-type zinc-finger protein family.</text>
</comment>
<feature type="region of interest" description="Disordered" evidence="12">
    <location>
        <begin position="542"/>
        <end position="567"/>
    </location>
</feature>
<keyword evidence="10" id="KW-0539">Nucleus</keyword>
<dbReference type="InterPro" id="IPR017905">
    <property type="entry name" value="ERV/ALR_sulphydryl_oxidase"/>
</dbReference>
<feature type="compositionally biased region" description="Polar residues" evidence="12">
    <location>
        <begin position="324"/>
        <end position="337"/>
    </location>
</feature>
<dbReference type="Proteomes" id="UP001208570">
    <property type="component" value="Unassembled WGS sequence"/>
</dbReference>
<dbReference type="PANTHER" id="PTHR24379">
    <property type="entry name" value="KRAB AND ZINC FINGER DOMAIN-CONTAINING"/>
    <property type="match status" value="1"/>
</dbReference>
<evidence type="ECO:0000256" key="1">
    <source>
        <dbReference type="ARBA" id="ARBA00004123"/>
    </source>
</evidence>
<dbReference type="PANTHER" id="PTHR24379:SF127">
    <property type="entry name" value="BLOODY FINGERS-RELATED"/>
    <property type="match status" value="1"/>
</dbReference>